<evidence type="ECO:0000256" key="9">
    <source>
        <dbReference type="ARBA" id="ARBA00022777"/>
    </source>
</evidence>
<dbReference type="PROSITE" id="PS50011">
    <property type="entry name" value="PROTEIN_KINASE_DOM"/>
    <property type="match status" value="1"/>
</dbReference>
<dbReference type="GO" id="GO:0030247">
    <property type="term" value="F:polysaccharide binding"/>
    <property type="evidence" value="ECO:0007669"/>
    <property type="project" value="InterPro"/>
</dbReference>
<keyword evidence="4" id="KW-0245">EGF-like domain</keyword>
<dbReference type="AlphaFoldDB" id="A0AAE1MCX5"/>
<evidence type="ECO:0000256" key="3">
    <source>
        <dbReference type="ARBA" id="ARBA00022527"/>
    </source>
</evidence>
<evidence type="ECO:0000256" key="14">
    <source>
        <dbReference type="ARBA" id="ARBA00023170"/>
    </source>
</evidence>
<dbReference type="InterPro" id="IPR008271">
    <property type="entry name" value="Ser/Thr_kinase_AS"/>
</dbReference>
<feature type="compositionally biased region" description="Acidic residues" evidence="19">
    <location>
        <begin position="707"/>
        <end position="716"/>
    </location>
</feature>
<dbReference type="InterPro" id="IPR025287">
    <property type="entry name" value="WAK_GUB"/>
</dbReference>
<evidence type="ECO:0000256" key="11">
    <source>
        <dbReference type="ARBA" id="ARBA00022989"/>
    </source>
</evidence>
<dbReference type="CDD" id="cd14066">
    <property type="entry name" value="STKc_IRAK"/>
    <property type="match status" value="1"/>
</dbReference>
<evidence type="ECO:0000256" key="19">
    <source>
        <dbReference type="SAM" id="MobiDB-lite"/>
    </source>
</evidence>
<proteinExistence type="predicted"/>
<dbReference type="InterPro" id="IPR000719">
    <property type="entry name" value="Prot_kinase_dom"/>
</dbReference>
<keyword evidence="23" id="KW-1185">Reference proteome</keyword>
<dbReference type="GO" id="GO:0004674">
    <property type="term" value="F:protein serine/threonine kinase activity"/>
    <property type="evidence" value="ECO:0007669"/>
    <property type="project" value="UniProtKB-KW"/>
</dbReference>
<keyword evidence="9" id="KW-0418">Kinase</keyword>
<evidence type="ECO:0000256" key="5">
    <source>
        <dbReference type="ARBA" id="ARBA00022679"/>
    </source>
</evidence>
<organism evidence="22 23">
    <name type="scientific">Acacia crassicarpa</name>
    <name type="common">northern wattle</name>
    <dbReference type="NCBI Taxonomy" id="499986"/>
    <lineage>
        <taxon>Eukaryota</taxon>
        <taxon>Viridiplantae</taxon>
        <taxon>Streptophyta</taxon>
        <taxon>Embryophyta</taxon>
        <taxon>Tracheophyta</taxon>
        <taxon>Spermatophyta</taxon>
        <taxon>Magnoliopsida</taxon>
        <taxon>eudicotyledons</taxon>
        <taxon>Gunneridae</taxon>
        <taxon>Pentapetalae</taxon>
        <taxon>rosids</taxon>
        <taxon>fabids</taxon>
        <taxon>Fabales</taxon>
        <taxon>Fabaceae</taxon>
        <taxon>Caesalpinioideae</taxon>
        <taxon>mimosoid clade</taxon>
        <taxon>Acacieae</taxon>
        <taxon>Acacia</taxon>
    </lineage>
</organism>
<comment type="subcellular location">
    <subcellularLocation>
        <location evidence="1">Membrane</location>
        <topology evidence="1">Single-pass type I membrane protein</topology>
    </subcellularLocation>
</comment>
<feature type="binding site" evidence="18">
    <location>
        <position position="423"/>
    </location>
    <ligand>
        <name>ATP</name>
        <dbReference type="ChEBI" id="CHEBI:30616"/>
    </ligand>
</feature>
<dbReference type="FunFam" id="3.30.200.20:FF:000059">
    <property type="entry name" value="S-receptor-like serine/threonine-protein kinase"/>
    <property type="match status" value="1"/>
</dbReference>
<keyword evidence="12 20" id="KW-0472">Membrane</keyword>
<dbReference type="Pfam" id="PF07714">
    <property type="entry name" value="PK_Tyr_Ser-Thr"/>
    <property type="match status" value="1"/>
</dbReference>
<keyword evidence="6 20" id="KW-0812">Transmembrane</keyword>
<dbReference type="PROSITE" id="PS00108">
    <property type="entry name" value="PROTEIN_KINASE_ST"/>
    <property type="match status" value="1"/>
</dbReference>
<feature type="domain" description="Protein kinase" evidence="21">
    <location>
        <begin position="395"/>
        <end position="671"/>
    </location>
</feature>
<keyword evidence="13" id="KW-1015">Disulfide bond</keyword>
<gene>
    <name evidence="22" type="ORF">QN277_007351</name>
</gene>
<evidence type="ECO:0000256" key="12">
    <source>
        <dbReference type="ARBA" id="ARBA00023136"/>
    </source>
</evidence>
<evidence type="ECO:0000256" key="8">
    <source>
        <dbReference type="ARBA" id="ARBA00022741"/>
    </source>
</evidence>
<dbReference type="Pfam" id="PF13947">
    <property type="entry name" value="GUB_WAK_bind"/>
    <property type="match status" value="1"/>
</dbReference>
<comment type="catalytic activity">
    <reaction evidence="17">
        <text>L-seryl-[protein] + ATP = O-phospho-L-seryl-[protein] + ADP + H(+)</text>
        <dbReference type="Rhea" id="RHEA:17989"/>
        <dbReference type="Rhea" id="RHEA-COMP:9863"/>
        <dbReference type="Rhea" id="RHEA-COMP:11604"/>
        <dbReference type="ChEBI" id="CHEBI:15378"/>
        <dbReference type="ChEBI" id="CHEBI:29999"/>
        <dbReference type="ChEBI" id="CHEBI:30616"/>
        <dbReference type="ChEBI" id="CHEBI:83421"/>
        <dbReference type="ChEBI" id="CHEBI:456216"/>
        <dbReference type="EC" id="2.7.11.1"/>
    </reaction>
</comment>
<dbReference type="Gene3D" id="3.30.200.20">
    <property type="entry name" value="Phosphorylase Kinase, domain 1"/>
    <property type="match status" value="1"/>
</dbReference>
<evidence type="ECO:0000256" key="18">
    <source>
        <dbReference type="PROSITE-ProRule" id="PRU10141"/>
    </source>
</evidence>
<comment type="caution">
    <text evidence="22">The sequence shown here is derived from an EMBL/GenBank/DDBJ whole genome shotgun (WGS) entry which is preliminary data.</text>
</comment>
<comment type="catalytic activity">
    <reaction evidence="16">
        <text>L-threonyl-[protein] + ATP = O-phospho-L-threonyl-[protein] + ADP + H(+)</text>
        <dbReference type="Rhea" id="RHEA:46608"/>
        <dbReference type="Rhea" id="RHEA-COMP:11060"/>
        <dbReference type="Rhea" id="RHEA-COMP:11605"/>
        <dbReference type="ChEBI" id="CHEBI:15378"/>
        <dbReference type="ChEBI" id="CHEBI:30013"/>
        <dbReference type="ChEBI" id="CHEBI:30616"/>
        <dbReference type="ChEBI" id="CHEBI:61977"/>
        <dbReference type="ChEBI" id="CHEBI:456216"/>
        <dbReference type="EC" id="2.7.11.1"/>
    </reaction>
</comment>
<accession>A0AAE1MCX5</accession>
<evidence type="ECO:0000256" key="16">
    <source>
        <dbReference type="ARBA" id="ARBA00047899"/>
    </source>
</evidence>
<dbReference type="GO" id="GO:0016020">
    <property type="term" value="C:membrane"/>
    <property type="evidence" value="ECO:0007669"/>
    <property type="project" value="UniProtKB-SubCell"/>
</dbReference>
<evidence type="ECO:0000256" key="15">
    <source>
        <dbReference type="ARBA" id="ARBA00023180"/>
    </source>
</evidence>
<keyword evidence="3" id="KW-0723">Serine/threonine-protein kinase</keyword>
<dbReference type="InterPro" id="IPR045874">
    <property type="entry name" value="LRK10/LRL21-25-like"/>
</dbReference>
<keyword evidence="11 20" id="KW-1133">Transmembrane helix</keyword>
<dbReference type="PANTHER" id="PTHR27009">
    <property type="entry name" value="RUST RESISTANCE KINASE LR10-RELATED"/>
    <property type="match status" value="1"/>
</dbReference>
<feature type="compositionally biased region" description="Polar residues" evidence="19">
    <location>
        <begin position="690"/>
        <end position="703"/>
    </location>
</feature>
<dbReference type="EC" id="2.7.11.1" evidence="2"/>
<evidence type="ECO:0000256" key="13">
    <source>
        <dbReference type="ARBA" id="ARBA00023157"/>
    </source>
</evidence>
<evidence type="ECO:0000256" key="7">
    <source>
        <dbReference type="ARBA" id="ARBA00022729"/>
    </source>
</evidence>
<dbReference type="GO" id="GO:0005524">
    <property type="term" value="F:ATP binding"/>
    <property type="evidence" value="ECO:0007669"/>
    <property type="project" value="UniProtKB-UniRule"/>
</dbReference>
<dbReference type="SUPFAM" id="SSF56112">
    <property type="entry name" value="Protein kinase-like (PK-like)"/>
    <property type="match status" value="1"/>
</dbReference>
<dbReference type="PROSITE" id="PS00107">
    <property type="entry name" value="PROTEIN_KINASE_ATP"/>
    <property type="match status" value="1"/>
</dbReference>
<evidence type="ECO:0000256" key="6">
    <source>
        <dbReference type="ARBA" id="ARBA00022692"/>
    </source>
</evidence>
<dbReference type="InterPro" id="IPR017441">
    <property type="entry name" value="Protein_kinase_ATP_BS"/>
</dbReference>
<evidence type="ECO:0000259" key="21">
    <source>
        <dbReference type="PROSITE" id="PS50011"/>
    </source>
</evidence>
<evidence type="ECO:0000256" key="10">
    <source>
        <dbReference type="ARBA" id="ARBA00022840"/>
    </source>
</evidence>
<evidence type="ECO:0000313" key="22">
    <source>
        <dbReference type="EMBL" id="KAK4257813.1"/>
    </source>
</evidence>
<evidence type="ECO:0000256" key="2">
    <source>
        <dbReference type="ARBA" id="ARBA00012513"/>
    </source>
</evidence>
<dbReference type="Gene3D" id="1.10.510.10">
    <property type="entry name" value="Transferase(Phosphotransferase) domain 1"/>
    <property type="match status" value="1"/>
</dbReference>
<sequence length="716" mass="81083">MSSKDETKTCNPSRCGVITNISYPFRLRDDPPNCGLRPFELACENSVALLHLHLGTSDSTYQVMGINYDNYTIRLRDPGIRAGDCSSLPRYFLSKSNFSDTYDQHYQYDSNQNPYVASLGPAPYSNLTVDHVIYLKCSDPVRDDAGYVDTAACVDWGSNRGGGGGGEHVYAVVGDLEAERLKPECRVKSVATIDKDWRSFLRGKSYTYVDIHRLLSLGFELSWWNQACSDHHCASYEFCFFDDSSTQRISCSAKGSSCFSTDRVSFPLFCGNMANLNHRVEAFLVGILAGLPSSNKDIRELVDFAYSSIESDSGDEYARDLISIPVAFTLGKITAYVSTAIILRFLVGILLLFILLIYTYRRRHLSMYESIEDFIRLHDLHPIRYSYKDLKTMTKGFKDKIGEGGFATIYKGKLRSGYDVAVKMLDKSKATSQEFINEVATIGRIHHFNVARLVGFCVEGTKRALIYEFMSNGSLDKHIFLKEGSVSLSYHRIYEISLGVARGIAYLHHGCDMQILHFDIKPQNVLLDDNLTPKISDFGLARLYFTDDSISTLTTARGTIGYMAPELYYKNIGKVSHKSDVYSFGMLLMEMANRRKNLNPHAEHSSQLYFPSWIYDHFDEENDIEMEDLTEEEKVLAKKMFIVALWCIQFNPADRPSMNKVIEMLEADDFRSLEMPPKPSIYPENDHSNFDQTTSSMFSQSSHGDLGDEDASDRTY</sequence>
<protein>
    <recommendedName>
        <fullName evidence="2">non-specific serine/threonine protein kinase</fullName>
        <ecNumber evidence="2">2.7.11.1</ecNumber>
    </recommendedName>
</protein>
<name>A0AAE1MCX5_9FABA</name>
<dbReference type="InterPro" id="IPR011009">
    <property type="entry name" value="Kinase-like_dom_sf"/>
</dbReference>
<dbReference type="InterPro" id="IPR001245">
    <property type="entry name" value="Ser-Thr/Tyr_kinase_cat_dom"/>
</dbReference>
<dbReference type="EMBL" id="JAWXYG010000012">
    <property type="protein sequence ID" value="KAK4257813.1"/>
    <property type="molecule type" value="Genomic_DNA"/>
</dbReference>
<keyword evidence="5" id="KW-0808">Transferase</keyword>
<feature type="region of interest" description="Disordered" evidence="19">
    <location>
        <begin position="675"/>
        <end position="716"/>
    </location>
</feature>
<reference evidence="22" key="1">
    <citation type="submission" date="2023-10" db="EMBL/GenBank/DDBJ databases">
        <title>Chromosome-level genome of the transformable northern wattle, Acacia crassicarpa.</title>
        <authorList>
            <person name="Massaro I."/>
            <person name="Sinha N.R."/>
            <person name="Poethig S."/>
            <person name="Leichty A.R."/>
        </authorList>
    </citation>
    <scope>NUCLEOTIDE SEQUENCE</scope>
    <source>
        <strain evidence="22">Acra3RX</strain>
        <tissue evidence="22">Leaf</tissue>
    </source>
</reference>
<keyword evidence="14" id="KW-0675">Receptor</keyword>
<feature type="transmembrane region" description="Helical" evidence="20">
    <location>
        <begin position="333"/>
        <end position="358"/>
    </location>
</feature>
<keyword evidence="8 18" id="KW-0547">Nucleotide-binding</keyword>
<keyword evidence="7" id="KW-0732">Signal</keyword>
<keyword evidence="10 18" id="KW-0067">ATP-binding</keyword>
<evidence type="ECO:0000313" key="23">
    <source>
        <dbReference type="Proteomes" id="UP001293593"/>
    </source>
</evidence>
<evidence type="ECO:0000256" key="17">
    <source>
        <dbReference type="ARBA" id="ARBA00048679"/>
    </source>
</evidence>
<dbReference type="Proteomes" id="UP001293593">
    <property type="component" value="Unassembled WGS sequence"/>
</dbReference>
<evidence type="ECO:0000256" key="20">
    <source>
        <dbReference type="SAM" id="Phobius"/>
    </source>
</evidence>
<dbReference type="FunFam" id="1.10.510.10:FF:000590">
    <property type="entry name" value="PR5-like receptor kinase"/>
    <property type="match status" value="1"/>
</dbReference>
<evidence type="ECO:0000256" key="1">
    <source>
        <dbReference type="ARBA" id="ARBA00004479"/>
    </source>
</evidence>
<dbReference type="SMART" id="SM00220">
    <property type="entry name" value="S_TKc"/>
    <property type="match status" value="1"/>
</dbReference>
<evidence type="ECO:0000256" key="4">
    <source>
        <dbReference type="ARBA" id="ARBA00022536"/>
    </source>
</evidence>
<keyword evidence="15" id="KW-0325">Glycoprotein</keyword>